<evidence type="ECO:0000256" key="4">
    <source>
        <dbReference type="ARBA" id="ARBA00022692"/>
    </source>
</evidence>
<evidence type="ECO:0000256" key="9">
    <source>
        <dbReference type="RuleBase" id="RU003357"/>
    </source>
</evidence>
<evidence type="ECO:0000256" key="8">
    <source>
        <dbReference type="PROSITE-ProRule" id="PRU01360"/>
    </source>
</evidence>
<evidence type="ECO:0000256" key="10">
    <source>
        <dbReference type="SAM" id="SignalP"/>
    </source>
</evidence>
<dbReference type="InterPro" id="IPR000531">
    <property type="entry name" value="Beta-barrel_TonB"/>
</dbReference>
<keyword evidence="6 8" id="KW-0472">Membrane</keyword>
<dbReference type="Gene3D" id="2.40.170.20">
    <property type="entry name" value="TonB-dependent receptor, beta-barrel domain"/>
    <property type="match status" value="1"/>
</dbReference>
<dbReference type="EMBL" id="QNQU01000023">
    <property type="protein sequence ID" value="RBQ03278.1"/>
    <property type="molecule type" value="Genomic_DNA"/>
</dbReference>
<dbReference type="Pfam" id="PF00593">
    <property type="entry name" value="TonB_dep_Rec_b-barrel"/>
    <property type="match status" value="1"/>
</dbReference>
<dbReference type="Proteomes" id="UP000252081">
    <property type="component" value="Unassembled WGS sequence"/>
</dbReference>
<keyword evidence="14" id="KW-1185">Reference proteome</keyword>
<keyword evidence="5 9" id="KW-0798">TonB box</keyword>
<dbReference type="Pfam" id="PF13715">
    <property type="entry name" value="CarbopepD_reg_2"/>
    <property type="match status" value="1"/>
</dbReference>
<dbReference type="RefSeq" id="WP_113951055.1">
    <property type="nucleotide sequence ID" value="NZ_QNQU01000023.1"/>
</dbReference>
<dbReference type="InterPro" id="IPR012910">
    <property type="entry name" value="Plug_dom"/>
</dbReference>
<dbReference type="AlphaFoldDB" id="A0A366KP46"/>
<feature type="domain" description="TonB-dependent receptor plug" evidence="12">
    <location>
        <begin position="118"/>
        <end position="225"/>
    </location>
</feature>
<dbReference type="InterPro" id="IPR036942">
    <property type="entry name" value="Beta-barrel_TonB_sf"/>
</dbReference>
<reference evidence="13 14" key="1">
    <citation type="submission" date="2018-07" db="EMBL/GenBank/DDBJ databases">
        <title>A draft genome of a endophytic bacteria, a new species of Pedobacter.</title>
        <authorList>
            <person name="Zhang Z.D."/>
            <person name="Chen Z.J."/>
        </authorList>
    </citation>
    <scope>NUCLEOTIDE SEQUENCE [LARGE SCALE GENOMIC DNA]</scope>
    <source>
        <strain evidence="13 14">RS10</strain>
    </source>
</reference>
<feature type="domain" description="TonB-dependent receptor-like beta-barrel" evidence="11">
    <location>
        <begin position="407"/>
        <end position="935"/>
    </location>
</feature>
<dbReference type="Gene3D" id="2.60.40.1120">
    <property type="entry name" value="Carboxypeptidase-like, regulatory domain"/>
    <property type="match status" value="1"/>
</dbReference>
<dbReference type="OrthoDB" id="9768177at2"/>
<comment type="similarity">
    <text evidence="8 9">Belongs to the TonB-dependent receptor family.</text>
</comment>
<evidence type="ECO:0000256" key="5">
    <source>
        <dbReference type="ARBA" id="ARBA00023077"/>
    </source>
</evidence>
<evidence type="ECO:0000313" key="14">
    <source>
        <dbReference type="Proteomes" id="UP000252081"/>
    </source>
</evidence>
<comment type="subcellular location">
    <subcellularLocation>
        <location evidence="1 8">Cell outer membrane</location>
        <topology evidence="1 8">Multi-pass membrane protein</topology>
    </subcellularLocation>
</comment>
<accession>A0A366KP46</accession>
<keyword evidence="10" id="KW-0732">Signal</keyword>
<keyword evidence="2 8" id="KW-0813">Transport</keyword>
<dbReference type="GO" id="GO:0009279">
    <property type="term" value="C:cell outer membrane"/>
    <property type="evidence" value="ECO:0007669"/>
    <property type="project" value="UniProtKB-SubCell"/>
</dbReference>
<keyword evidence="3 8" id="KW-1134">Transmembrane beta strand</keyword>
<comment type="caution">
    <text evidence="13">The sequence shown here is derived from an EMBL/GenBank/DDBJ whole genome shotgun (WGS) entry which is preliminary data.</text>
</comment>
<keyword evidence="7 8" id="KW-0998">Cell outer membrane</keyword>
<gene>
    <name evidence="13" type="ORF">DRW42_22120</name>
</gene>
<dbReference type="Gene3D" id="2.170.130.10">
    <property type="entry name" value="TonB-dependent receptor, plug domain"/>
    <property type="match status" value="1"/>
</dbReference>
<sequence>MKRKLLKCLLFFIVLLVTRVSAQERTVTGVVSAKEDGLPIPGVSVKVKGTNNGVTTGANGAYSIKVSSGSQILIFTFVGYKTREQNVNGKNIDVTLESDVNSLDEVVVAAGGIKRTAREQGYASTRVDGESLTAGKSPTIAGGLVGKVAGLQINAVGSGVNPSYRLVLRGNRSITGNNQALIVLDGAVVPNAILGNMNPDDIEDITVLNGASGAALYGSDASNGALIITTKKGKVGTPVIKVANTTVLEQVSYYPLLQNRFGSGSTSGAQVYDPIENQQYGPAFDGTLRPIGRVTESGAQQYATYSATDDKYNFWKTGVSNQTDFSISSADDKSSSYLSAQYLDGSGTTPKDKYTRAAIRFNGTRKFTDRFSANYNASYTQNKYDITSATSTVYDNLLNTPAQIPLLSYSNWQDPTGWGNPDSYYNDYYKNPYWSIDNYRQNTTNDYLTGLLELKYKAADWLDFTYRAAITNRYYRNKNSTTGYNYTQYSLDHSAKTNQSSGVSDEMLNTSNFSTDFFANIKKDVKDFSFNALLGTSLKSYIYKDLNASGSGLQVAELYNLGNITGTPSAGEANYNTRQYGVWADVTVGYKKYLYLHLTGRNDWVSVLAPANRSFFYPAADVSFIPTDAFSFLKNSKVLDYLKIRAGVSKVGNVNVGNTTNGGAYSLQSTFDSQTGYGYGTGYTPNNTLVSNNLKPEITTGYEGGVDFRLFKGLIDGTVTYYNTSSTGQAITAGVPITTGYSYYLLNTGELTNEGLETALHFTPIRKGDWKLTVGGNYTYNNNKLVSLSNDLTRIGVSNSSTIFGQIGAVYPVIIGSDYIRDPEGRVVVDKNTGYPVGTTNGNILGNTIPKNRLGLDFQLTYKGLTFSGLFEYRSNYVQYSTAGSTYDFSGSSARSAYYNREKFVFPNSSYYDATSGTYVANNSVTVSDGGAGFWTSSSLYSGVTSNYVYSGNYWKLRELALAYKLPSSLLRNVKFIKSATISAQGRNLFIWLPKSNEYADPDYSNNGSDSNAVGITSLSQTPPTRYYGGTISLTF</sequence>
<dbReference type="InterPro" id="IPR023996">
    <property type="entry name" value="TonB-dep_OMP_SusC/RagA"/>
</dbReference>
<dbReference type="InterPro" id="IPR039426">
    <property type="entry name" value="TonB-dep_rcpt-like"/>
</dbReference>
<dbReference type="InterPro" id="IPR037066">
    <property type="entry name" value="Plug_dom_sf"/>
</dbReference>
<dbReference type="InterPro" id="IPR008969">
    <property type="entry name" value="CarboxyPept-like_regulatory"/>
</dbReference>
<dbReference type="PROSITE" id="PS52016">
    <property type="entry name" value="TONB_DEPENDENT_REC_3"/>
    <property type="match status" value="1"/>
</dbReference>
<evidence type="ECO:0000313" key="13">
    <source>
        <dbReference type="EMBL" id="RBQ03278.1"/>
    </source>
</evidence>
<evidence type="ECO:0000256" key="1">
    <source>
        <dbReference type="ARBA" id="ARBA00004571"/>
    </source>
</evidence>
<feature type="chain" id="PRO_5016875647" evidence="10">
    <location>
        <begin position="23"/>
        <end position="1036"/>
    </location>
</feature>
<evidence type="ECO:0000256" key="3">
    <source>
        <dbReference type="ARBA" id="ARBA00022452"/>
    </source>
</evidence>
<feature type="signal peptide" evidence="10">
    <location>
        <begin position="1"/>
        <end position="22"/>
    </location>
</feature>
<evidence type="ECO:0000259" key="11">
    <source>
        <dbReference type="Pfam" id="PF00593"/>
    </source>
</evidence>
<dbReference type="Pfam" id="PF07715">
    <property type="entry name" value="Plug"/>
    <property type="match status" value="1"/>
</dbReference>
<evidence type="ECO:0000259" key="12">
    <source>
        <dbReference type="Pfam" id="PF07715"/>
    </source>
</evidence>
<evidence type="ECO:0000256" key="6">
    <source>
        <dbReference type="ARBA" id="ARBA00023136"/>
    </source>
</evidence>
<evidence type="ECO:0000256" key="7">
    <source>
        <dbReference type="ARBA" id="ARBA00023237"/>
    </source>
</evidence>
<protein>
    <submittedName>
        <fullName evidence="13">SusC/RagA family TonB-linked outer membrane protein</fullName>
    </submittedName>
</protein>
<name>A0A366KP46_9SPHI</name>
<organism evidence="13 14">
    <name type="scientific">Pedobacter miscanthi</name>
    <dbReference type="NCBI Taxonomy" id="2259170"/>
    <lineage>
        <taxon>Bacteria</taxon>
        <taxon>Pseudomonadati</taxon>
        <taxon>Bacteroidota</taxon>
        <taxon>Sphingobacteriia</taxon>
        <taxon>Sphingobacteriales</taxon>
        <taxon>Sphingobacteriaceae</taxon>
        <taxon>Pedobacter</taxon>
    </lineage>
</organism>
<keyword evidence="4 8" id="KW-0812">Transmembrane</keyword>
<proteinExistence type="inferred from homology"/>
<evidence type="ECO:0000256" key="2">
    <source>
        <dbReference type="ARBA" id="ARBA00022448"/>
    </source>
</evidence>
<dbReference type="SUPFAM" id="SSF56935">
    <property type="entry name" value="Porins"/>
    <property type="match status" value="1"/>
</dbReference>
<dbReference type="SUPFAM" id="SSF49464">
    <property type="entry name" value="Carboxypeptidase regulatory domain-like"/>
    <property type="match status" value="1"/>
</dbReference>
<dbReference type="NCBIfam" id="TIGR04056">
    <property type="entry name" value="OMP_RagA_SusC"/>
    <property type="match status" value="1"/>
</dbReference>